<dbReference type="InterPro" id="IPR015590">
    <property type="entry name" value="Aldehyde_DH_dom"/>
</dbReference>
<dbReference type="RefSeq" id="WP_263372160.1">
    <property type="nucleotide sequence ID" value="NZ_JAGSYD010000004.1"/>
</dbReference>
<name>A0ABW1Z473_9BACT</name>
<evidence type="ECO:0000256" key="3">
    <source>
        <dbReference type="ARBA" id="ARBA00023027"/>
    </source>
</evidence>
<dbReference type="SUPFAM" id="SSF53720">
    <property type="entry name" value="ALDH-like"/>
    <property type="match status" value="1"/>
</dbReference>
<proteinExistence type="predicted"/>
<gene>
    <name evidence="5" type="ORF">ACFQBQ_01145</name>
</gene>
<dbReference type="EMBL" id="JBHSWI010000001">
    <property type="protein sequence ID" value="MFC6644219.1"/>
    <property type="molecule type" value="Genomic_DNA"/>
</dbReference>
<evidence type="ECO:0000256" key="1">
    <source>
        <dbReference type="ARBA" id="ARBA00013048"/>
    </source>
</evidence>
<dbReference type="Gene3D" id="3.40.605.10">
    <property type="entry name" value="Aldehyde Dehydrogenase, Chain A, domain 1"/>
    <property type="match status" value="1"/>
</dbReference>
<accession>A0ABW1Z473</accession>
<dbReference type="InterPro" id="IPR010061">
    <property type="entry name" value="MeMal-semiAld_DH"/>
</dbReference>
<comment type="caution">
    <text evidence="5">The sequence shown here is derived from an EMBL/GenBank/DDBJ whole genome shotgun (WGS) entry which is preliminary data.</text>
</comment>
<dbReference type="InterPro" id="IPR016162">
    <property type="entry name" value="Ald_DH_N"/>
</dbReference>
<reference evidence="6" key="1">
    <citation type="journal article" date="2019" name="Int. J. Syst. Evol. Microbiol.">
        <title>The Global Catalogue of Microorganisms (GCM) 10K type strain sequencing project: providing services to taxonomists for standard genome sequencing and annotation.</title>
        <authorList>
            <consortium name="The Broad Institute Genomics Platform"/>
            <consortium name="The Broad Institute Genome Sequencing Center for Infectious Disease"/>
            <person name="Wu L."/>
            <person name="Ma J."/>
        </authorList>
    </citation>
    <scope>NUCLEOTIDE SEQUENCE [LARGE SCALE GENOMIC DNA]</scope>
    <source>
        <strain evidence="6">CGMCC 1.16026</strain>
    </source>
</reference>
<dbReference type="PANTHER" id="PTHR43866:SF4">
    <property type="entry name" value="MALONATE-SEMIALDEHYDE DEHYDROGENASE"/>
    <property type="match status" value="1"/>
</dbReference>
<dbReference type="GO" id="GO:0016491">
    <property type="term" value="F:oxidoreductase activity"/>
    <property type="evidence" value="ECO:0007669"/>
    <property type="project" value="UniProtKB-KW"/>
</dbReference>
<evidence type="ECO:0000256" key="2">
    <source>
        <dbReference type="ARBA" id="ARBA00023002"/>
    </source>
</evidence>
<evidence type="ECO:0000313" key="5">
    <source>
        <dbReference type="EMBL" id="MFC6644219.1"/>
    </source>
</evidence>
<feature type="domain" description="Aldehyde dehydrogenase" evidence="4">
    <location>
        <begin position="33"/>
        <end position="497"/>
    </location>
</feature>
<dbReference type="Pfam" id="PF00171">
    <property type="entry name" value="Aldedh"/>
    <property type="match status" value="1"/>
</dbReference>
<dbReference type="PANTHER" id="PTHR43866">
    <property type="entry name" value="MALONATE-SEMIALDEHYDE DEHYDROGENASE"/>
    <property type="match status" value="1"/>
</dbReference>
<dbReference type="InterPro" id="IPR016160">
    <property type="entry name" value="Ald_DH_CS_CYS"/>
</dbReference>
<dbReference type="InterPro" id="IPR016161">
    <property type="entry name" value="Ald_DH/histidinol_DH"/>
</dbReference>
<dbReference type="Gene3D" id="3.40.309.10">
    <property type="entry name" value="Aldehyde Dehydrogenase, Chain A, domain 2"/>
    <property type="match status" value="1"/>
</dbReference>
<sequence>MASTAAAPAITSTSAASLPEINHWVSGKKVPGTSGRFSDVFNPATGHAQARVPLATDAEVDAAIASAVAAFPEWSNWPPLRRARVMFRFREIFESRMDELAAVITSEHGKVFSDAKGECTRGLENIEFATGIPQMLKGEFTEQVGTGIDAYSVRQPLGVVAGITPFNFPAMVPMWMAPMALACGNCFILKPSERDPSAALLIASWLKEAGLPDGVFSVVHGDKTSVDRLLEHPDVKAVSFVGSTPIAEYVYATGTKHGKRVQALGGAKNHMIVMPDADLDQAADALVGAAYGSAGERCMAISVAVTVGKETADNLLDKLKSRIADLRIGNGAPSSEKEPDLGPLVTSQHLARVEGYIDLGKTEGAELLVDGRTAALPAGDGFFLGACLFDHVKPEMKIYKEEIFGPVLGIVRTNTFETALELINEHEFGNGTSIFTRDGDTARDFARRVQAGMVGINVPIPVPMAFHSFGGWKRSLFGDHSIYGPEGMRFYTRIKTVTARWPTGIRTGVDTTMPTLG</sequence>
<protein>
    <recommendedName>
        <fullName evidence="1">methylmalonate-semialdehyde dehydrogenase (CoA acylating)</fullName>
        <ecNumber evidence="1">1.2.1.27</ecNumber>
    </recommendedName>
</protein>
<keyword evidence="3" id="KW-0520">NAD</keyword>
<organism evidence="5 6">
    <name type="scientific">Granulicella cerasi</name>
    <dbReference type="NCBI Taxonomy" id="741063"/>
    <lineage>
        <taxon>Bacteria</taxon>
        <taxon>Pseudomonadati</taxon>
        <taxon>Acidobacteriota</taxon>
        <taxon>Terriglobia</taxon>
        <taxon>Terriglobales</taxon>
        <taxon>Acidobacteriaceae</taxon>
        <taxon>Granulicella</taxon>
    </lineage>
</organism>
<dbReference type="PROSITE" id="PS00070">
    <property type="entry name" value="ALDEHYDE_DEHYDR_CYS"/>
    <property type="match status" value="1"/>
</dbReference>
<dbReference type="CDD" id="cd07085">
    <property type="entry name" value="ALDH_F6_MMSDH"/>
    <property type="match status" value="1"/>
</dbReference>
<keyword evidence="6" id="KW-1185">Reference proteome</keyword>
<dbReference type="EC" id="1.2.1.27" evidence="1"/>
<dbReference type="InterPro" id="IPR016163">
    <property type="entry name" value="Ald_DH_C"/>
</dbReference>
<keyword evidence="2 5" id="KW-0560">Oxidoreductase</keyword>
<evidence type="ECO:0000259" key="4">
    <source>
        <dbReference type="Pfam" id="PF00171"/>
    </source>
</evidence>
<dbReference type="NCBIfam" id="TIGR01722">
    <property type="entry name" value="MMSDH"/>
    <property type="match status" value="1"/>
</dbReference>
<evidence type="ECO:0000313" key="6">
    <source>
        <dbReference type="Proteomes" id="UP001596391"/>
    </source>
</evidence>
<dbReference type="Proteomes" id="UP001596391">
    <property type="component" value="Unassembled WGS sequence"/>
</dbReference>